<gene>
    <name evidence="1" type="ORF">NI17_024120</name>
</gene>
<keyword evidence="1" id="KW-0614">Plasmid</keyword>
<dbReference type="OrthoDB" id="3428641at2"/>
<dbReference type="AlphaFoldDB" id="A0A399FVI0"/>
<evidence type="ECO:0000313" key="2">
    <source>
        <dbReference type="Proteomes" id="UP000265719"/>
    </source>
</evidence>
<evidence type="ECO:0000313" key="1">
    <source>
        <dbReference type="EMBL" id="UOE22254.1"/>
    </source>
</evidence>
<dbReference type="EMBL" id="CP063197">
    <property type="protein sequence ID" value="UOE22254.1"/>
    <property type="molecule type" value="Genomic_DNA"/>
</dbReference>
<protein>
    <submittedName>
        <fullName evidence="1">Uncharacterized protein</fullName>
    </submittedName>
</protein>
<geneLocation type="plasmid" evidence="1 2">
    <name>pTH1</name>
</geneLocation>
<organism evidence="1 2">
    <name type="scientific">Thermobifida halotolerans</name>
    <dbReference type="NCBI Taxonomy" id="483545"/>
    <lineage>
        <taxon>Bacteria</taxon>
        <taxon>Bacillati</taxon>
        <taxon>Actinomycetota</taxon>
        <taxon>Actinomycetes</taxon>
        <taxon>Streptosporangiales</taxon>
        <taxon>Nocardiopsidaceae</taxon>
        <taxon>Thermobifida</taxon>
    </lineage>
</organism>
<proteinExistence type="predicted"/>
<dbReference type="KEGG" id="thao:NI17_024120"/>
<dbReference type="RefSeq" id="WP_068693649.1">
    <property type="nucleotide sequence ID" value="NZ_CP063197.1"/>
</dbReference>
<reference evidence="1" key="1">
    <citation type="submission" date="2020-10" db="EMBL/GenBank/DDBJ databases">
        <title>De novo genome project of the cellulose decomposer Thermobifida halotolerans type strain.</title>
        <authorList>
            <person name="Nagy I."/>
            <person name="Horvath B."/>
            <person name="Kukolya J."/>
            <person name="Nagy I."/>
            <person name="Orsini M."/>
        </authorList>
    </citation>
    <scope>NUCLEOTIDE SEQUENCE</scope>
    <source>
        <strain evidence="1">DSM 44931</strain>
        <plasmid evidence="1">pTH1</plasmid>
    </source>
</reference>
<sequence>MTEKPEERTEGLITLQEWAERCGYSYNYVLNIMPRHYPDFPEPRVRRKGDVGRGGGSGNNLYDPAELEKFRPRRPDPVELPDEDLVKQVTLGGFAALIGVASKSVTQIKDDRPDTLPPTVDGQRQWYWGARYHVRDLLLMWNSRPGRGTGSDKRRPPLPWQRTGTEPGH</sequence>
<name>A0A399FVI0_9ACTN</name>
<accession>A0A399FVI0</accession>
<keyword evidence="2" id="KW-1185">Reference proteome</keyword>
<dbReference type="Proteomes" id="UP000265719">
    <property type="component" value="Plasmid pTH1"/>
</dbReference>